<dbReference type="EMBL" id="LDAU01000180">
    <property type="protein sequence ID" value="KRX00975.1"/>
    <property type="molecule type" value="Genomic_DNA"/>
</dbReference>
<evidence type="ECO:0000256" key="4">
    <source>
        <dbReference type="SAM" id="Coils"/>
    </source>
</evidence>
<organism evidence="6 7">
    <name type="scientific">Pseudocohnilembus persalinus</name>
    <name type="common">Ciliate</name>
    <dbReference type="NCBI Taxonomy" id="266149"/>
    <lineage>
        <taxon>Eukaryota</taxon>
        <taxon>Sar</taxon>
        <taxon>Alveolata</taxon>
        <taxon>Ciliophora</taxon>
        <taxon>Intramacronucleata</taxon>
        <taxon>Oligohymenophorea</taxon>
        <taxon>Scuticociliatia</taxon>
        <taxon>Philasterida</taxon>
        <taxon>Pseudocohnilembidae</taxon>
        <taxon>Pseudocohnilembus</taxon>
    </lineage>
</organism>
<feature type="repeat" description="WD" evidence="3">
    <location>
        <begin position="777"/>
        <end position="818"/>
    </location>
</feature>
<dbReference type="AlphaFoldDB" id="A0A0V0QFI7"/>
<feature type="repeat" description="WD" evidence="3">
    <location>
        <begin position="752"/>
        <end position="767"/>
    </location>
</feature>
<feature type="repeat" description="WD" evidence="3">
    <location>
        <begin position="548"/>
        <end position="565"/>
    </location>
</feature>
<dbReference type="CDD" id="cd00200">
    <property type="entry name" value="WD40"/>
    <property type="match status" value="1"/>
</dbReference>
<dbReference type="Gene3D" id="2.130.10.10">
    <property type="entry name" value="YVTN repeat-like/Quinoprotein amine dehydrogenase"/>
    <property type="match status" value="2"/>
</dbReference>
<dbReference type="PANTHER" id="PTHR19848">
    <property type="entry name" value="WD40 REPEAT PROTEIN"/>
    <property type="match status" value="1"/>
</dbReference>
<name>A0A0V0QFI7_PSEPJ</name>
<feature type="domain" description="Protein kinase" evidence="5">
    <location>
        <begin position="10"/>
        <end position="344"/>
    </location>
</feature>
<evidence type="ECO:0000313" key="7">
    <source>
        <dbReference type="Proteomes" id="UP000054937"/>
    </source>
</evidence>
<dbReference type="InterPro" id="IPR000719">
    <property type="entry name" value="Prot_kinase_dom"/>
</dbReference>
<dbReference type="PRINTS" id="PR00320">
    <property type="entry name" value="GPROTEINBRPT"/>
</dbReference>
<dbReference type="PANTHER" id="PTHR19848:SF8">
    <property type="entry name" value="F-BOX AND WD REPEAT DOMAIN CONTAINING 7"/>
    <property type="match status" value="1"/>
</dbReference>
<reference evidence="6 7" key="1">
    <citation type="journal article" date="2015" name="Sci. Rep.">
        <title>Genome of the facultative scuticociliatosis pathogen Pseudocohnilembus persalinus provides insight into its virulence through horizontal gene transfer.</title>
        <authorList>
            <person name="Xiong J."/>
            <person name="Wang G."/>
            <person name="Cheng J."/>
            <person name="Tian M."/>
            <person name="Pan X."/>
            <person name="Warren A."/>
            <person name="Jiang C."/>
            <person name="Yuan D."/>
            <person name="Miao W."/>
        </authorList>
    </citation>
    <scope>NUCLEOTIDE SEQUENCE [LARGE SCALE GENOMIC DNA]</scope>
    <source>
        <strain evidence="6">36N120E</strain>
    </source>
</reference>
<dbReference type="PROSITE" id="PS00678">
    <property type="entry name" value="WD_REPEATS_1"/>
    <property type="match status" value="1"/>
</dbReference>
<dbReference type="PROSITE" id="PS50082">
    <property type="entry name" value="WD_REPEATS_2"/>
    <property type="match status" value="5"/>
</dbReference>
<dbReference type="InterPro" id="IPR036322">
    <property type="entry name" value="WD40_repeat_dom_sf"/>
</dbReference>
<keyword evidence="2" id="KW-0677">Repeat</keyword>
<feature type="coiled-coil region" evidence="4">
    <location>
        <begin position="341"/>
        <end position="382"/>
    </location>
</feature>
<dbReference type="OrthoDB" id="24966at2759"/>
<accession>A0A0V0QFI7</accession>
<dbReference type="InterPro" id="IPR020472">
    <property type="entry name" value="WD40_PAC1"/>
</dbReference>
<dbReference type="InterPro" id="IPR019775">
    <property type="entry name" value="WD40_repeat_CS"/>
</dbReference>
<dbReference type="PROSITE" id="PS50011">
    <property type="entry name" value="PROTEIN_KINASE_DOM"/>
    <property type="match status" value="1"/>
</dbReference>
<feature type="repeat" description="WD" evidence="3">
    <location>
        <begin position="632"/>
        <end position="665"/>
    </location>
</feature>
<dbReference type="InParanoid" id="A0A0V0QFI7"/>
<dbReference type="Proteomes" id="UP000054937">
    <property type="component" value="Unassembled WGS sequence"/>
</dbReference>
<keyword evidence="4" id="KW-0175">Coiled coil</keyword>
<comment type="caution">
    <text evidence="6">The sequence shown here is derived from an EMBL/GenBank/DDBJ whole genome shotgun (WGS) entry which is preliminary data.</text>
</comment>
<keyword evidence="7" id="KW-1185">Reference proteome</keyword>
<dbReference type="InterPro" id="IPR015943">
    <property type="entry name" value="WD40/YVTN_repeat-like_dom_sf"/>
</dbReference>
<dbReference type="GO" id="GO:0005524">
    <property type="term" value="F:ATP binding"/>
    <property type="evidence" value="ECO:0007669"/>
    <property type="project" value="InterPro"/>
</dbReference>
<evidence type="ECO:0000256" key="2">
    <source>
        <dbReference type="ARBA" id="ARBA00022737"/>
    </source>
</evidence>
<dbReference type="InterPro" id="IPR001680">
    <property type="entry name" value="WD40_rpt"/>
</dbReference>
<dbReference type="GO" id="GO:0004672">
    <property type="term" value="F:protein kinase activity"/>
    <property type="evidence" value="ECO:0007669"/>
    <property type="project" value="InterPro"/>
</dbReference>
<dbReference type="PROSITE" id="PS50294">
    <property type="entry name" value="WD_REPEATS_REGION"/>
    <property type="match status" value="2"/>
</dbReference>
<dbReference type="SUPFAM" id="SSF50978">
    <property type="entry name" value="WD40 repeat-like"/>
    <property type="match status" value="1"/>
</dbReference>
<gene>
    <name evidence="6" type="ORF">PPERSA_09581</name>
</gene>
<evidence type="ECO:0000256" key="3">
    <source>
        <dbReference type="PROSITE-ProRule" id="PRU00221"/>
    </source>
</evidence>
<evidence type="ECO:0000313" key="6">
    <source>
        <dbReference type="EMBL" id="KRX00975.1"/>
    </source>
</evidence>
<protein>
    <submittedName>
        <fullName evidence="6">WD40-repeat-containing domain</fullName>
    </submittedName>
</protein>
<dbReference type="Pfam" id="PF00400">
    <property type="entry name" value="WD40"/>
    <property type="match status" value="5"/>
</dbReference>
<evidence type="ECO:0000256" key="1">
    <source>
        <dbReference type="ARBA" id="ARBA00022574"/>
    </source>
</evidence>
<keyword evidence="1 3" id="KW-0853">WD repeat</keyword>
<evidence type="ECO:0000259" key="5">
    <source>
        <dbReference type="PROSITE" id="PS50011"/>
    </source>
</evidence>
<feature type="repeat" description="WD" evidence="3">
    <location>
        <begin position="861"/>
        <end position="902"/>
    </location>
</feature>
<dbReference type="SMART" id="SM00320">
    <property type="entry name" value="WD40"/>
    <property type="match status" value="7"/>
</dbReference>
<sequence>MLDQEQIQKLQTDPKYIQNIHGFIDKVQDIYEKENKDLKIEIYEEKKFNKRLYCVNMKLDTNEEQYKDLNTFEIINQKINSQYSEFHSQYYQLLKYFTYSLENKVIKLSLFYRLKEDQISLYQLLNRDKNQLINLNSNKKIDFYSSDIISLYQARKLLKKLLKIMKNIESHNQLDNFFLTTHNIIVQIKPGNNSKITAQVIPVNFDVTFYNFKIEKNLKENLYVSPELLYSVYSQKEKLNYLSNLGLGNIYFIGLVIVQLLLGEETLLTTEQRMREVTFDPRAVSEGPNDFIISKKLMHLFRKEYNQKIKTLYSGLQSCLKFQSKKRKNIQEILNKIDMECIFLNNIISEKEDLIANLERKKDKLMNNYNKLEAEIQRFSKDVQFEQVSKIREMNFNKLKEYYETQFQNLQEYIANHLDSSPIAIQSKVLVMIQENQNFLFDLDEETESIFEKIELQVQDDSNDLTAKNIINNVQADGQNDEFDDTYYKPLEEQIQKNKFTRNDTRKGTIYKQLQKDEMSEKIQSKIYTHFQTIYDYNVCINSVIQINDQYIASGGSDAKIKIWDWKRAQPVPPSPLLGHGNGINTLCCLDSSQSVSKNFYCVLASGSQGKYGVSIKIWDVNSEGYTIKSTLKYHKQTINEIKLLNKKQRLFASASTDNTVIVWSCNKSWEGGRVLRELKGHSLSVLCLCIAVIPIGQKLQIQQQNHNKIHFNKSKDDLSVSPGKKGHLSKKNFNFAQAAHQQELICQQPASYVISGSDDCTVRVWDWDKNFCTFTLIGHKAWIQKIIYIENYNYIATGSGDQSIIIWDLTSGQALKTLQHHYGSVSELIYYPKFDILTTMGNDCQFFSYHLSNYQLLDQFQGHNDKVLSCLALNNQKFGVTGSLDSTIKVWKIRELNPEENNNIYGIGHKEKGVNKSKDSIHLKIQSRKLSRRGSSHENDIKQLKF</sequence>
<proteinExistence type="predicted"/>